<name>A0A0F4J5R7_9ACTN</name>
<dbReference type="EMBL" id="JZWV01000675">
    <property type="protein sequence ID" value="KJY29108.1"/>
    <property type="molecule type" value="Genomic_DNA"/>
</dbReference>
<evidence type="ECO:0000313" key="2">
    <source>
        <dbReference type="Proteomes" id="UP000033551"/>
    </source>
</evidence>
<gene>
    <name evidence="1" type="ORF">VR44_23700</name>
</gene>
<dbReference type="PATRIC" id="fig|68223.7.peg.686"/>
<comment type="caution">
    <text evidence="1">The sequence shown here is derived from an EMBL/GenBank/DDBJ whole genome shotgun (WGS) entry which is preliminary data.</text>
</comment>
<reference evidence="1 2" key="1">
    <citation type="submission" date="2015-02" db="EMBL/GenBank/DDBJ databases">
        <authorList>
            <person name="Ju K.-S."/>
            <person name="Doroghazi J.R."/>
            <person name="Metcalf W."/>
        </authorList>
    </citation>
    <scope>NUCLEOTIDE SEQUENCE [LARGE SCALE GENOMIC DNA]</scope>
    <source>
        <strain evidence="1 2">NRRL ISP-5550</strain>
    </source>
</reference>
<evidence type="ECO:0000313" key="1">
    <source>
        <dbReference type="EMBL" id="KJY29108.1"/>
    </source>
</evidence>
<dbReference type="OrthoDB" id="4291534at2"/>
<protein>
    <submittedName>
        <fullName evidence="1">Uncharacterized protein</fullName>
    </submittedName>
</protein>
<dbReference type="RefSeq" id="WP_045949600.1">
    <property type="nucleotide sequence ID" value="NZ_JZWV01000675.1"/>
</dbReference>
<dbReference type="Proteomes" id="UP000033551">
    <property type="component" value="Unassembled WGS sequence"/>
</dbReference>
<sequence>MTAAPPPVPDRYTVVLRPGPPGVQDAKGHAAVLRTARVEATGATGVSGYPCFEGEGVQAEIDPESRAVEAVTVDGEELPYGWIAQLADDDPRPPRT</sequence>
<proteinExistence type="predicted"/>
<organism evidence="1 2">
    <name type="scientific">Streptomyces katrae</name>
    <dbReference type="NCBI Taxonomy" id="68223"/>
    <lineage>
        <taxon>Bacteria</taxon>
        <taxon>Bacillati</taxon>
        <taxon>Actinomycetota</taxon>
        <taxon>Actinomycetes</taxon>
        <taxon>Kitasatosporales</taxon>
        <taxon>Streptomycetaceae</taxon>
        <taxon>Streptomyces</taxon>
    </lineage>
</organism>
<dbReference type="AlphaFoldDB" id="A0A0F4J5R7"/>
<accession>A0A0F4J5R7</accession>
<keyword evidence="2" id="KW-1185">Reference proteome</keyword>